<dbReference type="EMBL" id="JAEFBJ010000006">
    <property type="protein sequence ID" value="KAG7600020.1"/>
    <property type="molecule type" value="Genomic_DNA"/>
</dbReference>
<name>A0A8T2CPF5_ARASU</name>
<dbReference type="Proteomes" id="UP000694251">
    <property type="component" value="Chromosome 6"/>
</dbReference>
<evidence type="ECO:0000313" key="3">
    <source>
        <dbReference type="Proteomes" id="UP000694251"/>
    </source>
</evidence>
<protein>
    <submittedName>
        <fullName evidence="2">Ribosomal protein L1-like</fullName>
    </submittedName>
</protein>
<proteinExistence type="predicted"/>
<accession>A0A8T2CPF5</accession>
<dbReference type="Pfam" id="PF00687">
    <property type="entry name" value="Ribosomal_L1"/>
    <property type="match status" value="1"/>
</dbReference>
<evidence type="ECO:0000256" key="1">
    <source>
        <dbReference type="SAM" id="MobiDB-lite"/>
    </source>
</evidence>
<keyword evidence="2" id="KW-0689">Ribosomal protein</keyword>
<dbReference type="GO" id="GO:0005840">
    <property type="term" value="C:ribosome"/>
    <property type="evidence" value="ECO:0007669"/>
    <property type="project" value="UniProtKB-KW"/>
</dbReference>
<dbReference type="AlphaFoldDB" id="A0A8T2CPF5"/>
<evidence type="ECO:0000313" key="2">
    <source>
        <dbReference type="EMBL" id="KAG7600020.1"/>
    </source>
</evidence>
<reference evidence="2 3" key="1">
    <citation type="submission" date="2020-12" db="EMBL/GenBank/DDBJ databases">
        <title>Concerted genomic and epigenomic changes stabilize Arabidopsis allopolyploids.</title>
        <authorList>
            <person name="Chen Z."/>
        </authorList>
    </citation>
    <scope>NUCLEOTIDE SEQUENCE [LARGE SCALE GENOMIC DNA]</scope>
    <source>
        <strain evidence="2">As9502</strain>
        <tissue evidence="2">Leaf</tissue>
    </source>
</reference>
<keyword evidence="2" id="KW-0687">Ribonucleoprotein</keyword>
<comment type="caution">
    <text evidence="2">The sequence shown here is derived from an EMBL/GenBank/DDBJ whole genome shotgun (WGS) entry which is preliminary data.</text>
</comment>
<keyword evidence="3" id="KW-1185">Reference proteome</keyword>
<dbReference type="InterPro" id="IPR028364">
    <property type="entry name" value="Ribosomal_uL1/biogenesis"/>
</dbReference>
<feature type="region of interest" description="Disordered" evidence="1">
    <location>
        <begin position="1"/>
        <end position="26"/>
    </location>
</feature>
<sequence length="267" mass="29579">MAEEREEQTDCKDETPKTTAGEIGGRTAPVWEERIGDFLHSSSFPPSSFCLGTSAVLSSICVSSVFRLLRRSSPPSFVSSVFVSSVSVLSSPPTTGTCSVIKVGKLSMEINEITENVMATLNGVVELLSNKWKYVSSLYLKLSKSLALPIYQYVPDLKLKIDAFATGKSVVKEEKEGEVEEVAAVDGGEESVSVKGKKKKKGRIHEVRYNNKIVEMLDDDENGGDEDNNEIVEYEDMEEKKIINYVGCESERYRKRCGSYGILCIWD</sequence>
<dbReference type="OrthoDB" id="10251727at2759"/>
<gene>
    <name evidence="2" type="ORF">ISN44_As06g041720</name>
</gene>
<organism evidence="2 3">
    <name type="scientific">Arabidopsis suecica</name>
    <name type="common">Swedish thale-cress</name>
    <name type="synonym">Cardaminopsis suecica</name>
    <dbReference type="NCBI Taxonomy" id="45249"/>
    <lineage>
        <taxon>Eukaryota</taxon>
        <taxon>Viridiplantae</taxon>
        <taxon>Streptophyta</taxon>
        <taxon>Embryophyta</taxon>
        <taxon>Tracheophyta</taxon>
        <taxon>Spermatophyta</taxon>
        <taxon>Magnoliopsida</taxon>
        <taxon>eudicotyledons</taxon>
        <taxon>Gunneridae</taxon>
        <taxon>Pentapetalae</taxon>
        <taxon>rosids</taxon>
        <taxon>malvids</taxon>
        <taxon>Brassicales</taxon>
        <taxon>Brassicaceae</taxon>
        <taxon>Camelineae</taxon>
        <taxon>Arabidopsis</taxon>
    </lineage>
</organism>